<protein>
    <submittedName>
        <fullName evidence="1">Uncharacterized protein</fullName>
    </submittedName>
</protein>
<evidence type="ECO:0000313" key="2">
    <source>
        <dbReference type="Proteomes" id="UP001153954"/>
    </source>
</evidence>
<proteinExistence type="predicted"/>
<dbReference type="EMBL" id="CAKOGL010000043">
    <property type="protein sequence ID" value="CAH2108889.1"/>
    <property type="molecule type" value="Genomic_DNA"/>
</dbReference>
<dbReference type="AlphaFoldDB" id="A0AAU9VEK5"/>
<sequence length="94" mass="10518">MGVVRDIPTDWSLDEIIENPKVPSGIGKIIKARRINKKKNGQWVPRMATDTIALKVEVYKYPTVQCLIAVVLVTLKCSVDPNHGALNVVKPLRR</sequence>
<name>A0AAU9VEK5_EUPED</name>
<keyword evidence="2" id="KW-1185">Reference proteome</keyword>
<gene>
    <name evidence="1" type="ORF">EEDITHA_LOCUS22785</name>
</gene>
<comment type="caution">
    <text evidence="1">The sequence shown here is derived from an EMBL/GenBank/DDBJ whole genome shotgun (WGS) entry which is preliminary data.</text>
</comment>
<organism evidence="1 2">
    <name type="scientific">Euphydryas editha</name>
    <name type="common">Edith's checkerspot</name>
    <dbReference type="NCBI Taxonomy" id="104508"/>
    <lineage>
        <taxon>Eukaryota</taxon>
        <taxon>Metazoa</taxon>
        <taxon>Ecdysozoa</taxon>
        <taxon>Arthropoda</taxon>
        <taxon>Hexapoda</taxon>
        <taxon>Insecta</taxon>
        <taxon>Pterygota</taxon>
        <taxon>Neoptera</taxon>
        <taxon>Endopterygota</taxon>
        <taxon>Lepidoptera</taxon>
        <taxon>Glossata</taxon>
        <taxon>Ditrysia</taxon>
        <taxon>Papilionoidea</taxon>
        <taxon>Nymphalidae</taxon>
        <taxon>Nymphalinae</taxon>
        <taxon>Euphydryas</taxon>
    </lineage>
</organism>
<evidence type="ECO:0000313" key="1">
    <source>
        <dbReference type="EMBL" id="CAH2108889.1"/>
    </source>
</evidence>
<reference evidence="1" key="1">
    <citation type="submission" date="2022-03" db="EMBL/GenBank/DDBJ databases">
        <authorList>
            <person name="Tunstrom K."/>
        </authorList>
    </citation>
    <scope>NUCLEOTIDE SEQUENCE</scope>
</reference>
<dbReference type="Proteomes" id="UP001153954">
    <property type="component" value="Unassembled WGS sequence"/>
</dbReference>
<accession>A0AAU9VEK5</accession>